<keyword evidence="3 6" id="KW-0812">Transmembrane</keyword>
<dbReference type="GO" id="GO:0055085">
    <property type="term" value="P:transmembrane transport"/>
    <property type="evidence" value="ECO:0007669"/>
    <property type="project" value="InterPro"/>
</dbReference>
<feature type="transmembrane region" description="Helical" evidence="6">
    <location>
        <begin position="42"/>
        <end position="67"/>
    </location>
</feature>
<evidence type="ECO:0000256" key="1">
    <source>
        <dbReference type="ARBA" id="ARBA00004141"/>
    </source>
</evidence>
<dbReference type="Pfam" id="PF03600">
    <property type="entry name" value="CitMHS"/>
    <property type="match status" value="1"/>
</dbReference>
<name>A0AA45KF66_9LACT</name>
<sequence length="366" mass="41095">MAQIIKRIFTDKTFLFTAILALLSLSFGTVKTSDIDVKTLMALLSLIILISIFEVLGILKFFAGFIIEKCKNLRQIVLVVLLLSFFGSMFFTNDVAILTLIPIIFNINRKVKLPIISLISLTTIYANLGSAITPFGNPQNLYLVSFYHLKLFDFFMHSLPIGFISLLTLFFSSFFYSKVLISQLSQERFTIKKREFYLLGLTTFVVLLGLLNFLPIWCSLLASLGCAFFINKHIYKEVDYGIILTFLNFFIIVGALSRIPIIHNFITDLMQGETSIFFTSIGASQLISNVPAAVLLSKFTGHFTPIYLGVTIGGLGTLVASLANLLAFRQYQLYARASSPIKFLLYFTFLNILFLTIFILVGLGLL</sequence>
<evidence type="ECO:0000259" key="7">
    <source>
        <dbReference type="Pfam" id="PF03600"/>
    </source>
</evidence>
<feature type="transmembrane region" description="Helical" evidence="6">
    <location>
        <begin position="306"/>
        <end position="331"/>
    </location>
</feature>
<feature type="transmembrane region" description="Helical" evidence="6">
    <location>
        <begin position="274"/>
        <end position="294"/>
    </location>
</feature>
<keyword evidence="9" id="KW-1185">Reference proteome</keyword>
<dbReference type="RefSeq" id="WP_205871633.1">
    <property type="nucleotide sequence ID" value="NZ_CP070872.1"/>
</dbReference>
<protein>
    <submittedName>
        <fullName evidence="8">Carboxylate transporter</fullName>
    </submittedName>
</protein>
<reference evidence="8 9" key="1">
    <citation type="submission" date="2021-02" db="EMBL/GenBank/DDBJ databases">
        <title>Complete genome sequence of Lactococcus lactis strain K_LL004.</title>
        <authorList>
            <person name="Kim H.B."/>
        </authorList>
    </citation>
    <scope>NUCLEOTIDE SEQUENCE [LARGE SCALE GENOMIC DNA]</scope>
    <source>
        <strain evidence="8 9">K_LL004</strain>
    </source>
</reference>
<dbReference type="AlphaFoldDB" id="A0AA45KF66"/>
<dbReference type="PANTHER" id="PTHR43568:SF1">
    <property type="entry name" value="P PROTEIN"/>
    <property type="match status" value="1"/>
</dbReference>
<keyword evidence="2" id="KW-0813">Transport</keyword>
<accession>A0AA45KF66</accession>
<feature type="transmembrane region" description="Helical" evidence="6">
    <location>
        <begin position="79"/>
        <end position="105"/>
    </location>
</feature>
<dbReference type="GO" id="GO:0016020">
    <property type="term" value="C:membrane"/>
    <property type="evidence" value="ECO:0007669"/>
    <property type="project" value="UniProtKB-SubCell"/>
</dbReference>
<keyword evidence="4 6" id="KW-1133">Transmembrane helix</keyword>
<evidence type="ECO:0000313" key="9">
    <source>
        <dbReference type="Proteomes" id="UP000663608"/>
    </source>
</evidence>
<feature type="transmembrane region" description="Helical" evidence="6">
    <location>
        <begin position="343"/>
        <end position="365"/>
    </location>
</feature>
<proteinExistence type="predicted"/>
<feature type="transmembrane region" description="Helical" evidence="6">
    <location>
        <begin position="154"/>
        <end position="176"/>
    </location>
</feature>
<feature type="transmembrane region" description="Helical" evidence="6">
    <location>
        <begin position="242"/>
        <end position="262"/>
    </location>
</feature>
<comment type="subcellular location">
    <subcellularLocation>
        <location evidence="1">Membrane</location>
        <topology evidence="1">Multi-pass membrane protein</topology>
    </subcellularLocation>
</comment>
<dbReference type="InterPro" id="IPR051475">
    <property type="entry name" value="Diverse_Ion_Transporter"/>
</dbReference>
<evidence type="ECO:0000313" key="8">
    <source>
        <dbReference type="EMBL" id="QSE76149.1"/>
    </source>
</evidence>
<dbReference type="InterPro" id="IPR004680">
    <property type="entry name" value="Cit_transptr-like_dom"/>
</dbReference>
<evidence type="ECO:0000256" key="2">
    <source>
        <dbReference type="ARBA" id="ARBA00022448"/>
    </source>
</evidence>
<gene>
    <name evidence="8" type="ORF">JW886_06675</name>
</gene>
<dbReference type="PANTHER" id="PTHR43568">
    <property type="entry name" value="P PROTEIN"/>
    <property type="match status" value="1"/>
</dbReference>
<dbReference type="KEGG" id="lti:JW886_06675"/>
<feature type="domain" description="Citrate transporter-like" evidence="7">
    <location>
        <begin position="5"/>
        <end position="297"/>
    </location>
</feature>
<feature type="transmembrane region" description="Helical" evidence="6">
    <location>
        <begin position="197"/>
        <end position="230"/>
    </location>
</feature>
<dbReference type="EMBL" id="CP070872">
    <property type="protein sequence ID" value="QSE76149.1"/>
    <property type="molecule type" value="Genomic_DNA"/>
</dbReference>
<evidence type="ECO:0000256" key="6">
    <source>
        <dbReference type="SAM" id="Phobius"/>
    </source>
</evidence>
<dbReference type="Proteomes" id="UP000663608">
    <property type="component" value="Chromosome"/>
</dbReference>
<organism evidence="8 9">
    <name type="scientific">Lactococcus taiwanensis</name>
    <dbReference type="NCBI Taxonomy" id="1151742"/>
    <lineage>
        <taxon>Bacteria</taxon>
        <taxon>Bacillati</taxon>
        <taxon>Bacillota</taxon>
        <taxon>Bacilli</taxon>
        <taxon>Lactobacillales</taxon>
        <taxon>Streptococcaceae</taxon>
        <taxon>Lactococcus</taxon>
    </lineage>
</organism>
<evidence type="ECO:0000256" key="3">
    <source>
        <dbReference type="ARBA" id="ARBA00022692"/>
    </source>
</evidence>
<evidence type="ECO:0000256" key="5">
    <source>
        <dbReference type="ARBA" id="ARBA00023136"/>
    </source>
</evidence>
<evidence type="ECO:0000256" key="4">
    <source>
        <dbReference type="ARBA" id="ARBA00022989"/>
    </source>
</evidence>
<keyword evidence="5 6" id="KW-0472">Membrane</keyword>